<organism evidence="1 2">
    <name type="scientific">Neorhizobium huautlense</name>
    <dbReference type="NCBI Taxonomy" id="67774"/>
    <lineage>
        <taxon>Bacteria</taxon>
        <taxon>Pseudomonadati</taxon>
        <taxon>Pseudomonadota</taxon>
        <taxon>Alphaproteobacteria</taxon>
        <taxon>Hyphomicrobiales</taxon>
        <taxon>Rhizobiaceae</taxon>
        <taxon>Rhizobium/Agrobacterium group</taxon>
        <taxon>Neorhizobium</taxon>
    </lineage>
</organism>
<dbReference type="Proteomes" id="UP001241472">
    <property type="component" value="Unassembled WGS sequence"/>
</dbReference>
<name>A0ABT9PM85_9HYPH</name>
<keyword evidence="2" id="KW-1185">Reference proteome</keyword>
<accession>A0ABT9PM85</accession>
<comment type="caution">
    <text evidence="1">The sequence shown here is derived from an EMBL/GenBank/DDBJ whole genome shotgun (WGS) entry which is preliminary data.</text>
</comment>
<dbReference type="EMBL" id="JAUSRF010000001">
    <property type="protein sequence ID" value="MDP9835574.1"/>
    <property type="molecule type" value="Genomic_DNA"/>
</dbReference>
<reference evidence="1 2" key="1">
    <citation type="submission" date="2023-07" db="EMBL/GenBank/DDBJ databases">
        <title>Sorghum-associated microbial communities from plants grown in Nebraska, USA.</title>
        <authorList>
            <person name="Schachtman D."/>
        </authorList>
    </citation>
    <scope>NUCLEOTIDE SEQUENCE [LARGE SCALE GENOMIC DNA]</scope>
    <source>
        <strain evidence="1 2">DS1307</strain>
    </source>
</reference>
<evidence type="ECO:0000313" key="2">
    <source>
        <dbReference type="Proteomes" id="UP001241472"/>
    </source>
</evidence>
<proteinExistence type="predicted"/>
<gene>
    <name evidence="1" type="ORF">J2T09_000315</name>
</gene>
<protein>
    <submittedName>
        <fullName evidence="1">Uncharacterized protein</fullName>
    </submittedName>
</protein>
<sequence length="206" mass="22635">MSALSAAMSRVDALFLCEHVRDRLFRQFGRQQGHEQVFRIPFLRMRVPEGRVEAQIGSLAQQDAHGIAPGAGLEMASIKVVLHLDIVTGQQVFDHVLRDHRGADIAADEVVIPFGHTGFVDVGKDTVAVAIPITPCRPRQRAAYIGIDGTAASGRLFADEGKKIVPLQLKDCRSLQLDQGTLRRVGINDNDLRDGVIQKRKRRAAS</sequence>
<evidence type="ECO:0000313" key="1">
    <source>
        <dbReference type="EMBL" id="MDP9835574.1"/>
    </source>
</evidence>